<dbReference type="Pfam" id="PF18939">
    <property type="entry name" value="DUF5686"/>
    <property type="match status" value="1"/>
</dbReference>
<dbReference type="SUPFAM" id="SSF49464">
    <property type="entry name" value="Carboxypeptidase regulatory domain-like"/>
    <property type="match status" value="1"/>
</dbReference>
<dbReference type="InterPro" id="IPR043741">
    <property type="entry name" value="DUF5686"/>
</dbReference>
<dbReference type="Proteomes" id="UP000294498">
    <property type="component" value="Unassembled WGS sequence"/>
</dbReference>
<dbReference type="EMBL" id="SODV01000002">
    <property type="protein sequence ID" value="TDW96394.1"/>
    <property type="molecule type" value="Genomic_DNA"/>
</dbReference>
<protein>
    <submittedName>
        <fullName evidence="1">Carboxypeptidase-like protein</fullName>
    </submittedName>
</protein>
<evidence type="ECO:0000313" key="1">
    <source>
        <dbReference type="EMBL" id="TDW96394.1"/>
    </source>
</evidence>
<keyword evidence="2" id="KW-1185">Reference proteome</keyword>
<dbReference type="OrthoDB" id="983143at2"/>
<reference evidence="1 2" key="1">
    <citation type="submission" date="2019-03" db="EMBL/GenBank/DDBJ databases">
        <title>Genomic Encyclopedia of Type Strains, Phase IV (KMG-IV): sequencing the most valuable type-strain genomes for metagenomic binning, comparative biology and taxonomic classification.</title>
        <authorList>
            <person name="Goeker M."/>
        </authorList>
    </citation>
    <scope>NUCLEOTIDE SEQUENCE [LARGE SCALE GENOMIC DNA]</scope>
    <source>
        <strain evidence="1 2">DSM 100059</strain>
    </source>
</reference>
<sequence length="832" mass="94470">MPRPLFILLIFVCCVRPAIGQVRIITGTVVDSASGSPLPNVSVTVKGARAGRITDAQGHFSIEVTGSARRLVFTATGYKALMVTVSDTTPIKVALTVAYTSMAEVVVKSKRHYRNKHNPAVELIREVIAHKSRNAPSSYPFLTFDQYEKLRLLSDQPPRFLREGSVLRKYSFILDNPDTTLVPGKHLIPLYMEETASRNYYRLSPLRRKQVILGHNRVNLGEYVDAGGIGAIIAWMYNDFSVYDNTMTIFTIQFMGPLADLAPQFYMYFIRDTSVENGTKVVHVSFMPRDPEDLLFRGELYIALDSSYAVRRADLQTGSHANLNWVRSFNAHQEFEKGPSERYYRSLARETAFLSPFPKSRGFFGERTMIVRQVNDSTLPDSVFHGLPVDTTLASVPLPDTFARPVPLTQSEAETFTRIDSLARMRSYRRTMDILTLLSVGYKTLGPIDLGRVGNFYSFNQLEGQRFQVGGRTNTHFSTRYFGDGYIAYGTKDRQWKYNLTATYSINHKSIYTYPFHFIQVNYQHDVKNPGQETEFTQNNSFLSSFSRGIGGKWLYSDVASVSYIREFGDHFSSTLQAKYWQQSPAQSLVYLYGTDTVRHLTTTQLSFTLGWAPHQQFYQGKLTRRTITNKYPVLSLQYSRGIKGLAGGEYNYDAFHLNVFKRWYVAPLGFTDITLDAGLITGNLPFPLLVIHPANTAYFYSFSAYNLMNVAEFVSDHYAGLNLEHYFNGFFFNRIPLLKRLRLREVVAGKILFGGVRSENDPLQNPEQMKFPALNGTNTIYTLGSSPYIEASVGIYNIFNILRLDYVQRFTYLGHPGISTSGIRFSTSLDF</sequence>
<evidence type="ECO:0000313" key="2">
    <source>
        <dbReference type="Proteomes" id="UP000294498"/>
    </source>
</evidence>
<organism evidence="1 2">
    <name type="scientific">Dinghuibacter silviterrae</name>
    <dbReference type="NCBI Taxonomy" id="1539049"/>
    <lineage>
        <taxon>Bacteria</taxon>
        <taxon>Pseudomonadati</taxon>
        <taxon>Bacteroidota</taxon>
        <taxon>Chitinophagia</taxon>
        <taxon>Chitinophagales</taxon>
        <taxon>Chitinophagaceae</taxon>
        <taxon>Dinghuibacter</taxon>
    </lineage>
</organism>
<keyword evidence="1" id="KW-0121">Carboxypeptidase</keyword>
<keyword evidence="1" id="KW-0378">Hydrolase</keyword>
<name>A0A4R8DGM5_9BACT</name>
<dbReference type="AlphaFoldDB" id="A0A4R8DGM5"/>
<proteinExistence type="predicted"/>
<dbReference type="InterPro" id="IPR008969">
    <property type="entry name" value="CarboxyPept-like_regulatory"/>
</dbReference>
<dbReference type="Gene3D" id="2.60.40.1120">
    <property type="entry name" value="Carboxypeptidase-like, regulatory domain"/>
    <property type="match status" value="1"/>
</dbReference>
<dbReference type="GO" id="GO:0004180">
    <property type="term" value="F:carboxypeptidase activity"/>
    <property type="evidence" value="ECO:0007669"/>
    <property type="project" value="UniProtKB-KW"/>
</dbReference>
<accession>A0A4R8DGM5</accession>
<dbReference type="Pfam" id="PF13715">
    <property type="entry name" value="CarbopepD_reg_2"/>
    <property type="match status" value="1"/>
</dbReference>
<comment type="caution">
    <text evidence="1">The sequence shown here is derived from an EMBL/GenBank/DDBJ whole genome shotgun (WGS) entry which is preliminary data.</text>
</comment>
<dbReference type="RefSeq" id="WP_133996752.1">
    <property type="nucleotide sequence ID" value="NZ_SODV01000002.1"/>
</dbReference>
<gene>
    <name evidence="1" type="ORF">EDB95_4223</name>
</gene>
<keyword evidence="1" id="KW-0645">Protease</keyword>